<evidence type="ECO:0000259" key="1">
    <source>
        <dbReference type="Pfam" id="PF18512"/>
    </source>
</evidence>
<keyword evidence="3" id="KW-1185">Reference proteome</keyword>
<dbReference type="KEGG" id="dwd:DSCW_52800"/>
<name>A0A5K7ZDT4_9BACT</name>
<dbReference type="Pfam" id="PF18512">
    <property type="entry name" value="BssB_TutG"/>
    <property type="match status" value="1"/>
</dbReference>
<dbReference type="Proteomes" id="UP000427769">
    <property type="component" value="Chromosome"/>
</dbReference>
<dbReference type="InterPro" id="IPR053760">
    <property type="entry name" value="BSS-like_sf"/>
</dbReference>
<dbReference type="AlphaFoldDB" id="A0A5K7ZDT4"/>
<dbReference type="EMBL" id="AP021875">
    <property type="protein sequence ID" value="BBO77863.1"/>
    <property type="molecule type" value="Genomic_DNA"/>
</dbReference>
<accession>A0A5K7ZDT4</accession>
<dbReference type="InterPro" id="IPR040565">
    <property type="entry name" value="BssB_TutG"/>
</dbReference>
<feature type="domain" description="Benzylsuccinate synthase beta subunit" evidence="1">
    <location>
        <begin position="10"/>
        <end position="75"/>
    </location>
</feature>
<dbReference type="Gene3D" id="4.10.490.20">
    <property type="match status" value="1"/>
</dbReference>
<evidence type="ECO:0000313" key="2">
    <source>
        <dbReference type="EMBL" id="BBO77863.1"/>
    </source>
</evidence>
<gene>
    <name evidence="2" type="ORF">DSCW_52800</name>
</gene>
<organism evidence="2 3">
    <name type="scientific">Desulfosarcina widdelii</name>
    <dbReference type="NCBI Taxonomy" id="947919"/>
    <lineage>
        <taxon>Bacteria</taxon>
        <taxon>Pseudomonadati</taxon>
        <taxon>Thermodesulfobacteriota</taxon>
        <taxon>Desulfobacteria</taxon>
        <taxon>Desulfobacterales</taxon>
        <taxon>Desulfosarcinaceae</taxon>
        <taxon>Desulfosarcina</taxon>
    </lineage>
</organism>
<protein>
    <recommendedName>
        <fullName evidence="1">Benzylsuccinate synthase beta subunit domain-containing protein</fullName>
    </recommendedName>
</protein>
<proteinExistence type="predicted"/>
<dbReference type="RefSeq" id="WP_170302470.1">
    <property type="nucleotide sequence ID" value="NZ_AP021875.1"/>
</dbReference>
<evidence type="ECO:0000313" key="3">
    <source>
        <dbReference type="Proteomes" id="UP000427769"/>
    </source>
</evidence>
<sequence>MEFPKSPIAMRLEEGTKKPCVKCKWQIANPTDPSRGQCTVSRTNEGAIWQRMINDRYNMTCPKYDEGELSFRDHV</sequence>
<reference evidence="2 3" key="1">
    <citation type="submission" date="2019-11" db="EMBL/GenBank/DDBJ databases">
        <title>Comparative genomics of hydrocarbon-degrading Desulfosarcina strains.</title>
        <authorList>
            <person name="Watanabe M."/>
            <person name="Kojima H."/>
            <person name="Fukui M."/>
        </authorList>
    </citation>
    <scope>NUCLEOTIDE SEQUENCE [LARGE SCALE GENOMIC DNA]</scope>
    <source>
        <strain evidence="2 3">PP31</strain>
    </source>
</reference>